<evidence type="ECO:0000313" key="2">
    <source>
        <dbReference type="EMBL" id="MCG7503671.1"/>
    </source>
</evidence>
<sequence length="165" mass="17629">MEMAITEANQPLGFWVFVHDEESAVYASRLCGLPVFLTGLWALVLALLTMIGEQAPATMGAAESNRTLGFLLIGCAFVATGLLIRARFFSLVPIMATLFLLMCATAIVAASGLIISQAEATSDFDTLPLPAAVLAAPVSPALFCLMMISGLRGWYYLRKHGSKRA</sequence>
<evidence type="ECO:0000313" key="3">
    <source>
        <dbReference type="Proteomes" id="UP001201701"/>
    </source>
</evidence>
<dbReference type="Proteomes" id="UP001201701">
    <property type="component" value="Unassembled WGS sequence"/>
</dbReference>
<accession>A0ABS9Q8E5</accession>
<keyword evidence="1" id="KW-0812">Transmembrane</keyword>
<keyword evidence="1" id="KW-1133">Transmembrane helix</keyword>
<protein>
    <submittedName>
        <fullName evidence="2">Uncharacterized protein</fullName>
    </submittedName>
</protein>
<reference evidence="2 3" key="1">
    <citation type="submission" date="2022-02" db="EMBL/GenBank/DDBJ databases">
        <title>Draft genome sequence of Mezorhizobium retamae strain IRAMC:0171 isolated from Retama raetam nodules.</title>
        <authorList>
            <person name="Bengaied R."/>
            <person name="Sbissi I."/>
            <person name="Huber K."/>
            <person name="Ghodbane F."/>
            <person name="Nouioui I."/>
            <person name="Tarhouni M."/>
            <person name="Gtari M."/>
        </authorList>
    </citation>
    <scope>NUCLEOTIDE SEQUENCE [LARGE SCALE GENOMIC DNA]</scope>
    <source>
        <strain evidence="2 3">IRAMC:0171</strain>
    </source>
</reference>
<keyword evidence="3" id="KW-1185">Reference proteome</keyword>
<keyword evidence="1" id="KW-0472">Membrane</keyword>
<dbReference type="RefSeq" id="WP_239361518.1">
    <property type="nucleotide sequence ID" value="NZ_JAKREW010000001.1"/>
</dbReference>
<gene>
    <name evidence="2" type="ORF">L4923_01410</name>
</gene>
<evidence type="ECO:0000256" key="1">
    <source>
        <dbReference type="SAM" id="Phobius"/>
    </source>
</evidence>
<dbReference type="EMBL" id="JAKREW010000001">
    <property type="protein sequence ID" value="MCG7503671.1"/>
    <property type="molecule type" value="Genomic_DNA"/>
</dbReference>
<comment type="caution">
    <text evidence="2">The sequence shown here is derived from an EMBL/GenBank/DDBJ whole genome shotgun (WGS) entry which is preliminary data.</text>
</comment>
<feature type="transmembrane region" description="Helical" evidence="1">
    <location>
        <begin position="91"/>
        <end position="115"/>
    </location>
</feature>
<feature type="transmembrane region" description="Helical" evidence="1">
    <location>
        <begin position="67"/>
        <end position="84"/>
    </location>
</feature>
<name>A0ABS9Q8E5_9HYPH</name>
<feature type="transmembrane region" description="Helical" evidence="1">
    <location>
        <begin position="127"/>
        <end position="155"/>
    </location>
</feature>
<feature type="transmembrane region" description="Helical" evidence="1">
    <location>
        <begin position="30"/>
        <end position="52"/>
    </location>
</feature>
<organism evidence="2 3">
    <name type="scientific">Mesorhizobium retamae</name>
    <dbReference type="NCBI Taxonomy" id="2912854"/>
    <lineage>
        <taxon>Bacteria</taxon>
        <taxon>Pseudomonadati</taxon>
        <taxon>Pseudomonadota</taxon>
        <taxon>Alphaproteobacteria</taxon>
        <taxon>Hyphomicrobiales</taxon>
        <taxon>Phyllobacteriaceae</taxon>
        <taxon>Mesorhizobium</taxon>
    </lineage>
</organism>
<proteinExistence type="predicted"/>